<proteinExistence type="predicted"/>
<keyword evidence="4" id="KW-1185">Reference proteome</keyword>
<protein>
    <submittedName>
        <fullName evidence="3">Ubiquinone biosynthesis protein UbiJ</fullName>
    </submittedName>
</protein>
<dbReference type="EMBL" id="JACIIX010000022">
    <property type="protein sequence ID" value="MBB6212367.1"/>
    <property type="molecule type" value="Genomic_DNA"/>
</dbReference>
<keyword evidence="3" id="KW-0830">Ubiquinone</keyword>
<feature type="coiled-coil region" evidence="1">
    <location>
        <begin position="178"/>
        <end position="205"/>
    </location>
</feature>
<keyword evidence="1" id="KW-0175">Coiled coil</keyword>
<evidence type="ECO:0000313" key="3">
    <source>
        <dbReference type="EMBL" id="MBB6212367.1"/>
    </source>
</evidence>
<accession>A0A7W9ZKV3</accession>
<dbReference type="Pfam" id="PF02036">
    <property type="entry name" value="SCP2"/>
    <property type="match status" value="1"/>
</dbReference>
<evidence type="ECO:0000256" key="1">
    <source>
        <dbReference type="SAM" id="Coils"/>
    </source>
</evidence>
<dbReference type="InterPro" id="IPR003033">
    <property type="entry name" value="SCP2_sterol-bd_dom"/>
</dbReference>
<reference evidence="3 4" key="1">
    <citation type="submission" date="2020-08" db="EMBL/GenBank/DDBJ databases">
        <title>Genomic Encyclopedia of Type Strains, Phase IV (KMG-IV): sequencing the most valuable type-strain genomes for metagenomic binning, comparative biology and taxonomic classification.</title>
        <authorList>
            <person name="Goeker M."/>
        </authorList>
    </citation>
    <scope>NUCLEOTIDE SEQUENCE [LARGE SCALE GENOMIC DNA]</scope>
    <source>
        <strain evidence="3 4">DSM 11590</strain>
    </source>
</reference>
<evidence type="ECO:0000259" key="2">
    <source>
        <dbReference type="Pfam" id="PF02036"/>
    </source>
</evidence>
<gene>
    <name evidence="3" type="ORF">FHS48_003818</name>
</gene>
<evidence type="ECO:0000313" key="4">
    <source>
        <dbReference type="Proteomes" id="UP000544872"/>
    </source>
</evidence>
<dbReference type="AlphaFoldDB" id="A0A7W9ZKV3"/>
<name>A0A7W9ZKV3_NOVIT</name>
<organism evidence="3 4">
    <name type="scientific">Novispirillum itersonii</name>
    <name type="common">Aquaspirillum itersonii</name>
    <dbReference type="NCBI Taxonomy" id="189"/>
    <lineage>
        <taxon>Bacteria</taxon>
        <taxon>Pseudomonadati</taxon>
        <taxon>Pseudomonadota</taxon>
        <taxon>Alphaproteobacteria</taxon>
        <taxon>Rhodospirillales</taxon>
        <taxon>Novispirillaceae</taxon>
        <taxon>Novispirillum</taxon>
    </lineage>
</organism>
<dbReference type="InterPro" id="IPR036527">
    <property type="entry name" value="SCP2_sterol-bd_dom_sf"/>
</dbReference>
<dbReference type="Proteomes" id="UP000544872">
    <property type="component" value="Unassembled WGS sequence"/>
</dbReference>
<dbReference type="RefSeq" id="WP_184266233.1">
    <property type="nucleotide sequence ID" value="NZ_JACIIX010000022.1"/>
</dbReference>
<dbReference type="SUPFAM" id="SSF55718">
    <property type="entry name" value="SCP-like"/>
    <property type="match status" value="1"/>
</dbReference>
<feature type="domain" description="SCP2" evidence="2">
    <location>
        <begin position="74"/>
        <end position="129"/>
    </location>
</feature>
<sequence length="221" mass="23775">MPLSRLLAAALPPVPAQIPLPGLDRLLSPRLAGRLDGLSGDVLIRPTDLPAAATGGLPLAVGVRIGAGGTLRCRVLLRLPQQADAEIHAPLATLWTLMFGGGLDGDGSFFARTLRMDGDTALAMALRYALEDADLTPQEVLAALPPLPERLTRPLADRLIHHGRTVGTVLRRWQDRLLEPLARRMQRLEHDMAGLEDTVSTLSARARRLDSRRPAGVEGGR</sequence>
<comment type="caution">
    <text evidence="3">The sequence shown here is derived from an EMBL/GenBank/DDBJ whole genome shotgun (WGS) entry which is preliminary data.</text>
</comment>